<evidence type="ECO:0000313" key="8">
    <source>
        <dbReference type="Proteomes" id="UP000295729"/>
    </source>
</evidence>
<dbReference type="AlphaFoldDB" id="A0A4R6X2K6"/>
<dbReference type="SUPFAM" id="SSF88946">
    <property type="entry name" value="Sigma2 domain of RNA polymerase sigma factors"/>
    <property type="match status" value="1"/>
</dbReference>
<evidence type="ECO:0000256" key="4">
    <source>
        <dbReference type="ARBA" id="ARBA00023163"/>
    </source>
</evidence>
<sequence>MSRPITLETVYKAHHPWLSSWLQKRLGCHAQAADIAQDAFIKLLVKPQHFSQLDDAKAFITTIAKGLCIDHWRRKKIEQAWLESMQQAADTVTLDEAEQRVIIDTLIVLDEWLAKLPQEVSHAFIASQVQGFTYAEIAQQLNLSERTIKRYIAQALVHCAKLAI</sequence>
<dbReference type="RefSeq" id="WP_133562236.1">
    <property type="nucleotide sequence ID" value="NZ_JAJGNH010000013.1"/>
</dbReference>
<dbReference type="SUPFAM" id="SSF88659">
    <property type="entry name" value="Sigma3 and sigma4 domains of RNA polymerase sigma factors"/>
    <property type="match status" value="1"/>
</dbReference>
<dbReference type="PANTHER" id="PTHR43133:SF63">
    <property type="entry name" value="RNA POLYMERASE SIGMA FACTOR FECI-RELATED"/>
    <property type="match status" value="1"/>
</dbReference>
<name>A0A4R6X2K6_9GAMM</name>
<dbReference type="Pfam" id="PF04542">
    <property type="entry name" value="Sigma70_r2"/>
    <property type="match status" value="1"/>
</dbReference>
<dbReference type="InterPro" id="IPR013249">
    <property type="entry name" value="RNA_pol_sigma70_r4_t2"/>
</dbReference>
<dbReference type="GO" id="GO:0006352">
    <property type="term" value="P:DNA-templated transcription initiation"/>
    <property type="evidence" value="ECO:0007669"/>
    <property type="project" value="InterPro"/>
</dbReference>
<dbReference type="InterPro" id="IPR007627">
    <property type="entry name" value="RNA_pol_sigma70_r2"/>
</dbReference>
<evidence type="ECO:0000256" key="1">
    <source>
        <dbReference type="ARBA" id="ARBA00010641"/>
    </source>
</evidence>
<dbReference type="InterPro" id="IPR014284">
    <property type="entry name" value="RNA_pol_sigma-70_dom"/>
</dbReference>
<evidence type="ECO:0000256" key="3">
    <source>
        <dbReference type="ARBA" id="ARBA00023082"/>
    </source>
</evidence>
<dbReference type="PANTHER" id="PTHR43133">
    <property type="entry name" value="RNA POLYMERASE ECF-TYPE SIGMA FACTO"/>
    <property type="match status" value="1"/>
</dbReference>
<comment type="caution">
    <text evidence="7">The sequence shown here is derived from an EMBL/GenBank/DDBJ whole genome shotgun (WGS) entry which is preliminary data.</text>
</comment>
<dbReference type="GO" id="GO:0016987">
    <property type="term" value="F:sigma factor activity"/>
    <property type="evidence" value="ECO:0007669"/>
    <property type="project" value="UniProtKB-KW"/>
</dbReference>
<dbReference type="OrthoDB" id="9797134at2"/>
<organism evidence="7 8">
    <name type="scientific">Marinomonas communis</name>
    <dbReference type="NCBI Taxonomy" id="28254"/>
    <lineage>
        <taxon>Bacteria</taxon>
        <taxon>Pseudomonadati</taxon>
        <taxon>Pseudomonadota</taxon>
        <taxon>Gammaproteobacteria</taxon>
        <taxon>Oceanospirillales</taxon>
        <taxon>Oceanospirillaceae</taxon>
        <taxon>Marinomonas</taxon>
    </lineage>
</organism>
<keyword evidence="2" id="KW-0805">Transcription regulation</keyword>
<proteinExistence type="inferred from homology"/>
<evidence type="ECO:0000313" key="7">
    <source>
        <dbReference type="EMBL" id="TDR13135.1"/>
    </source>
</evidence>
<keyword evidence="8" id="KW-1185">Reference proteome</keyword>
<reference evidence="7 8" key="1">
    <citation type="submission" date="2019-03" db="EMBL/GenBank/DDBJ databases">
        <title>Genomic Encyclopedia of Type Strains, Phase IV (KMG-IV): sequencing the most valuable type-strain genomes for metagenomic binning, comparative biology and taxonomic classification.</title>
        <authorList>
            <person name="Goeker M."/>
        </authorList>
    </citation>
    <scope>NUCLEOTIDE SEQUENCE [LARGE SCALE GENOMIC DNA]</scope>
    <source>
        <strain evidence="7 8">DSM 5604</strain>
    </source>
</reference>
<dbReference type="InterPro" id="IPR036388">
    <property type="entry name" value="WH-like_DNA-bd_sf"/>
</dbReference>
<dbReference type="InterPro" id="IPR039425">
    <property type="entry name" value="RNA_pol_sigma-70-like"/>
</dbReference>
<protein>
    <submittedName>
        <fullName evidence="7">RNA polymerase sigma-70 factor (ECF subfamily)</fullName>
    </submittedName>
</protein>
<feature type="domain" description="RNA polymerase sigma factor 70 region 4 type 2" evidence="6">
    <location>
        <begin position="109"/>
        <end position="159"/>
    </location>
</feature>
<accession>A0A4R6X2K6</accession>
<dbReference type="GO" id="GO:0003677">
    <property type="term" value="F:DNA binding"/>
    <property type="evidence" value="ECO:0007669"/>
    <property type="project" value="InterPro"/>
</dbReference>
<dbReference type="NCBIfam" id="TIGR02937">
    <property type="entry name" value="sigma70-ECF"/>
    <property type="match status" value="1"/>
</dbReference>
<feature type="domain" description="RNA polymerase sigma-70 region 2" evidence="5">
    <location>
        <begin position="11"/>
        <end position="76"/>
    </location>
</feature>
<dbReference type="Pfam" id="PF08281">
    <property type="entry name" value="Sigma70_r4_2"/>
    <property type="match status" value="1"/>
</dbReference>
<comment type="similarity">
    <text evidence="1">Belongs to the sigma-70 factor family. ECF subfamily.</text>
</comment>
<keyword evidence="4" id="KW-0804">Transcription</keyword>
<evidence type="ECO:0000256" key="2">
    <source>
        <dbReference type="ARBA" id="ARBA00023015"/>
    </source>
</evidence>
<dbReference type="InterPro" id="IPR013324">
    <property type="entry name" value="RNA_pol_sigma_r3/r4-like"/>
</dbReference>
<keyword evidence="3" id="KW-0731">Sigma factor</keyword>
<dbReference type="Gene3D" id="1.10.10.10">
    <property type="entry name" value="Winged helix-like DNA-binding domain superfamily/Winged helix DNA-binding domain"/>
    <property type="match status" value="1"/>
</dbReference>
<dbReference type="Proteomes" id="UP000295729">
    <property type="component" value="Unassembled WGS sequence"/>
</dbReference>
<evidence type="ECO:0000259" key="5">
    <source>
        <dbReference type="Pfam" id="PF04542"/>
    </source>
</evidence>
<dbReference type="Gene3D" id="1.10.1740.10">
    <property type="match status" value="1"/>
</dbReference>
<evidence type="ECO:0000259" key="6">
    <source>
        <dbReference type="Pfam" id="PF08281"/>
    </source>
</evidence>
<dbReference type="InterPro" id="IPR013325">
    <property type="entry name" value="RNA_pol_sigma_r2"/>
</dbReference>
<gene>
    <name evidence="7" type="ORF">C8D85_2009</name>
</gene>
<dbReference type="EMBL" id="SNZA01000003">
    <property type="protein sequence ID" value="TDR13135.1"/>
    <property type="molecule type" value="Genomic_DNA"/>
</dbReference>